<keyword evidence="2" id="KW-1185">Reference proteome</keyword>
<evidence type="ECO:0000313" key="2">
    <source>
        <dbReference type="Proteomes" id="UP001497535"/>
    </source>
</evidence>
<proteinExistence type="predicted"/>
<accession>A0ACB1A717</accession>
<reference evidence="1" key="1">
    <citation type="submission" date="2023-11" db="EMBL/GenBank/DDBJ databases">
        <authorList>
            <person name="Poullet M."/>
        </authorList>
    </citation>
    <scope>NUCLEOTIDE SEQUENCE</scope>
    <source>
        <strain evidence="1">E1834</strain>
    </source>
</reference>
<evidence type="ECO:0000313" key="1">
    <source>
        <dbReference type="EMBL" id="CAK5087276.1"/>
    </source>
</evidence>
<organism evidence="1 2">
    <name type="scientific">Meloidogyne enterolobii</name>
    <name type="common">Root-knot nematode worm</name>
    <name type="synonym">Meloidogyne mayaguensis</name>
    <dbReference type="NCBI Taxonomy" id="390850"/>
    <lineage>
        <taxon>Eukaryota</taxon>
        <taxon>Metazoa</taxon>
        <taxon>Ecdysozoa</taxon>
        <taxon>Nematoda</taxon>
        <taxon>Chromadorea</taxon>
        <taxon>Rhabditida</taxon>
        <taxon>Tylenchina</taxon>
        <taxon>Tylenchomorpha</taxon>
        <taxon>Tylenchoidea</taxon>
        <taxon>Meloidogynidae</taxon>
        <taxon>Meloidogyninae</taxon>
        <taxon>Meloidogyne</taxon>
    </lineage>
</organism>
<comment type="caution">
    <text evidence="1">The sequence shown here is derived from an EMBL/GenBank/DDBJ whole genome shotgun (WGS) entry which is preliminary data.</text>
</comment>
<sequence>MLYPHSCSSLPTQSAHQRHQLSDFNQQILKGMTAGILAAAISKSAVAPMDRVKLVLQLQTITSRAEIAICHRQPYQGIYDCFRRLCAEQGFRSLWRGNSATVIRCIPNQALNMLFRDKFRITLLDGIDWRDRPFRFVLGIFTIYFLLELLGLDSGIDSVSLICSRFDGSGSEKGRFRYFGNLAAGGAGGALTLLVVYPLDLARTRLAVERVDSVRNISQCFSLVSANEGLPGLYRGFCASLVFTVVSRAVFFGIFDSIRLSMDEQRRRRLSFFTTWSLAQASLIVSSLLCYPLDTVRRHLMMEAGQSKKLYKNQFECWKGILYNEGPKALYKGALTNSLRCTSGALILAVYYEVLKYL</sequence>
<dbReference type="Proteomes" id="UP001497535">
    <property type="component" value="Unassembled WGS sequence"/>
</dbReference>
<gene>
    <name evidence="1" type="ORF">MENTE1834_LOCUS34824</name>
</gene>
<dbReference type="EMBL" id="CAVMJV010000064">
    <property type="protein sequence ID" value="CAK5087276.1"/>
    <property type="molecule type" value="Genomic_DNA"/>
</dbReference>
<protein>
    <submittedName>
        <fullName evidence="1">Uncharacterized protein</fullName>
    </submittedName>
</protein>
<name>A0ACB1A717_MELEN</name>